<evidence type="ECO:0000313" key="12">
    <source>
        <dbReference type="Proteomes" id="UP000030012"/>
    </source>
</evidence>
<dbReference type="GO" id="GO:0004664">
    <property type="term" value="F:prephenate dehydratase activity"/>
    <property type="evidence" value="ECO:0007669"/>
    <property type="project" value="UniProtKB-EC"/>
</dbReference>
<dbReference type="InterPro" id="IPR001086">
    <property type="entry name" value="Preph_deHydtase"/>
</dbReference>
<organism evidence="11 12">
    <name type="scientific">Clostridium novyi A str. 4552</name>
    <dbReference type="NCBI Taxonomy" id="1444289"/>
    <lineage>
        <taxon>Bacteria</taxon>
        <taxon>Bacillati</taxon>
        <taxon>Bacillota</taxon>
        <taxon>Clostridia</taxon>
        <taxon>Eubacteriales</taxon>
        <taxon>Clostridiaceae</taxon>
        <taxon>Clostridium</taxon>
    </lineage>
</organism>
<evidence type="ECO:0000256" key="2">
    <source>
        <dbReference type="ARBA" id="ARBA00013147"/>
    </source>
</evidence>
<dbReference type="PANTHER" id="PTHR21022">
    <property type="entry name" value="PREPHENATE DEHYDRATASE P PROTEIN"/>
    <property type="match status" value="1"/>
</dbReference>
<dbReference type="PROSITE" id="PS51671">
    <property type="entry name" value="ACT"/>
    <property type="match status" value="1"/>
</dbReference>
<dbReference type="CDD" id="cd04905">
    <property type="entry name" value="ACT_CM-PDT"/>
    <property type="match status" value="1"/>
</dbReference>
<evidence type="ECO:0000259" key="10">
    <source>
        <dbReference type="PROSITE" id="PS51671"/>
    </source>
</evidence>
<dbReference type="Gene3D" id="3.30.70.260">
    <property type="match status" value="1"/>
</dbReference>
<name>A0A0A0HZV4_CLONO</name>
<dbReference type="RefSeq" id="WP_039256083.1">
    <property type="nucleotide sequence ID" value="NZ_JENJ01000063.1"/>
</dbReference>
<dbReference type="Pfam" id="PF01842">
    <property type="entry name" value="ACT"/>
    <property type="match status" value="1"/>
</dbReference>
<keyword evidence="5" id="KW-0057">Aromatic amino acid biosynthesis</keyword>
<sequence length="274" mass="30978">MKNLAVLGPRGTFSDEAATRYISKNNTHINKVYYDTIDDVVYAIESKCDICIVPVENTLAGYVQKTLDLLLETSITIIDEIFIPVQFSLISNVKEISEIKNTFVQFKTREQCTNIIKELKYSHIITTESNMESYEKYVNGKVGDSAIIPKHIFSSNEHNFGLTNVTDSLNNITRFLILTRSKNCKTAIASKENIKVSLYVLNASHKPGVLFGILQVFSENNVNLISIMSKPTKKALGSYNFFIELDGKIKEKENILKTLNALKLKYEIKILGIY</sequence>
<gene>
    <name evidence="11" type="ORF">Z968_11180</name>
</gene>
<protein>
    <recommendedName>
        <fullName evidence="3">Prephenate dehydratase</fullName>
        <ecNumber evidence="2">4.2.1.51</ecNumber>
    </recommendedName>
</protein>
<dbReference type="GO" id="GO:0005737">
    <property type="term" value="C:cytoplasm"/>
    <property type="evidence" value="ECO:0007669"/>
    <property type="project" value="TreeGrafter"/>
</dbReference>
<dbReference type="SUPFAM" id="SSF53850">
    <property type="entry name" value="Periplasmic binding protein-like II"/>
    <property type="match status" value="1"/>
</dbReference>
<evidence type="ECO:0000256" key="8">
    <source>
        <dbReference type="ARBA" id="ARBA00047848"/>
    </source>
</evidence>
<evidence type="ECO:0000256" key="3">
    <source>
        <dbReference type="ARBA" id="ARBA00021872"/>
    </source>
</evidence>
<dbReference type="InterPro" id="IPR002912">
    <property type="entry name" value="ACT_dom"/>
</dbReference>
<feature type="domain" description="Prephenate dehydratase" evidence="9">
    <location>
        <begin position="3"/>
        <end position="180"/>
    </location>
</feature>
<evidence type="ECO:0000313" key="11">
    <source>
        <dbReference type="EMBL" id="KGM94694.1"/>
    </source>
</evidence>
<comment type="pathway">
    <text evidence="1">Amino-acid biosynthesis; L-phenylalanine biosynthesis; phenylpyruvate from prephenate: step 1/1.</text>
</comment>
<comment type="catalytic activity">
    <reaction evidence="8">
        <text>prephenate + H(+) = 3-phenylpyruvate + CO2 + H2O</text>
        <dbReference type="Rhea" id="RHEA:21648"/>
        <dbReference type="ChEBI" id="CHEBI:15377"/>
        <dbReference type="ChEBI" id="CHEBI:15378"/>
        <dbReference type="ChEBI" id="CHEBI:16526"/>
        <dbReference type="ChEBI" id="CHEBI:18005"/>
        <dbReference type="ChEBI" id="CHEBI:29934"/>
        <dbReference type="EC" id="4.2.1.51"/>
    </reaction>
</comment>
<dbReference type="SUPFAM" id="SSF55021">
    <property type="entry name" value="ACT-like"/>
    <property type="match status" value="1"/>
</dbReference>
<accession>A0A0A0HZV4</accession>
<reference evidence="11 12" key="1">
    <citation type="submission" date="2014-01" db="EMBL/GenBank/DDBJ databases">
        <title>Plasmidome dynamics in the species complex Clostridium novyi sensu lato converts strains of independent lineages into distinctly different pathogens.</title>
        <authorList>
            <person name="Skarin H."/>
            <person name="Segerman B."/>
        </authorList>
    </citation>
    <scope>NUCLEOTIDE SEQUENCE [LARGE SCALE GENOMIC DNA]</scope>
    <source>
        <strain evidence="11 12">4552</strain>
    </source>
</reference>
<keyword evidence="7" id="KW-0456">Lyase</keyword>
<dbReference type="InterPro" id="IPR045865">
    <property type="entry name" value="ACT-like_dom_sf"/>
</dbReference>
<dbReference type="PROSITE" id="PS51171">
    <property type="entry name" value="PREPHENATE_DEHYDR_3"/>
    <property type="match status" value="1"/>
</dbReference>
<dbReference type="GO" id="GO:0009094">
    <property type="term" value="P:L-phenylalanine biosynthetic process"/>
    <property type="evidence" value="ECO:0007669"/>
    <property type="project" value="UniProtKB-UniPathway"/>
</dbReference>
<dbReference type="Proteomes" id="UP000030012">
    <property type="component" value="Unassembled WGS sequence"/>
</dbReference>
<dbReference type="UniPathway" id="UPA00121">
    <property type="reaction ID" value="UER00345"/>
</dbReference>
<dbReference type="EC" id="4.2.1.51" evidence="2"/>
<evidence type="ECO:0000256" key="4">
    <source>
        <dbReference type="ARBA" id="ARBA00022605"/>
    </source>
</evidence>
<evidence type="ECO:0000256" key="1">
    <source>
        <dbReference type="ARBA" id="ARBA00004741"/>
    </source>
</evidence>
<dbReference type="EMBL" id="JENJ01000063">
    <property type="protein sequence ID" value="KGM94694.1"/>
    <property type="molecule type" value="Genomic_DNA"/>
</dbReference>
<comment type="caution">
    <text evidence="11">The sequence shown here is derived from an EMBL/GenBank/DDBJ whole genome shotgun (WGS) entry which is preliminary data.</text>
</comment>
<feature type="domain" description="ACT" evidence="10">
    <location>
        <begin position="198"/>
        <end position="274"/>
    </location>
</feature>
<keyword evidence="4" id="KW-0028">Amino-acid biosynthesis</keyword>
<evidence type="ECO:0000256" key="6">
    <source>
        <dbReference type="ARBA" id="ARBA00023222"/>
    </source>
</evidence>
<keyword evidence="6" id="KW-0584">Phenylalanine biosynthesis</keyword>
<dbReference type="Pfam" id="PF00800">
    <property type="entry name" value="PDT"/>
    <property type="match status" value="1"/>
</dbReference>
<dbReference type="AlphaFoldDB" id="A0A0A0HZV4"/>
<dbReference type="PANTHER" id="PTHR21022:SF19">
    <property type="entry name" value="PREPHENATE DEHYDRATASE-RELATED"/>
    <property type="match status" value="1"/>
</dbReference>
<evidence type="ECO:0000256" key="5">
    <source>
        <dbReference type="ARBA" id="ARBA00023141"/>
    </source>
</evidence>
<proteinExistence type="predicted"/>
<evidence type="ECO:0000259" key="9">
    <source>
        <dbReference type="PROSITE" id="PS51171"/>
    </source>
</evidence>
<dbReference type="Gene3D" id="3.40.190.10">
    <property type="entry name" value="Periplasmic binding protein-like II"/>
    <property type="match status" value="2"/>
</dbReference>
<dbReference type="OrthoDB" id="9802281at2"/>
<evidence type="ECO:0000256" key="7">
    <source>
        <dbReference type="ARBA" id="ARBA00023239"/>
    </source>
</evidence>